<dbReference type="EMBL" id="FOSZ01000002">
    <property type="protein sequence ID" value="SFK80246.1"/>
    <property type="molecule type" value="Genomic_DNA"/>
</dbReference>
<gene>
    <name evidence="3" type="ORF">SAMN04488036_102262</name>
</gene>
<dbReference type="CDD" id="cd08253">
    <property type="entry name" value="zeta_crystallin"/>
    <property type="match status" value="1"/>
</dbReference>
<dbReference type="InterPro" id="IPR051603">
    <property type="entry name" value="Zinc-ADH_QOR/CCCR"/>
</dbReference>
<dbReference type="GO" id="GO:0016491">
    <property type="term" value="F:oxidoreductase activity"/>
    <property type="evidence" value="ECO:0007669"/>
    <property type="project" value="InterPro"/>
</dbReference>
<dbReference type="OrthoDB" id="7355832at2"/>
<reference evidence="4" key="1">
    <citation type="submission" date="2016-10" db="EMBL/GenBank/DDBJ databases">
        <authorList>
            <person name="Varghese N."/>
            <person name="Submissions S."/>
        </authorList>
    </citation>
    <scope>NUCLEOTIDE SEQUENCE [LARGE SCALE GENOMIC DNA]</scope>
    <source>
        <strain evidence="4">DSM 28453</strain>
    </source>
</reference>
<dbReference type="InterPro" id="IPR011032">
    <property type="entry name" value="GroES-like_sf"/>
</dbReference>
<evidence type="ECO:0000259" key="2">
    <source>
        <dbReference type="SMART" id="SM00829"/>
    </source>
</evidence>
<sequence length="330" mass="33622">MKAVVWTAFGPAADVLSVQDVAMPVAGEGEVLVRVAYSGVNPSDCKARGGARPGVTKPPFEMIVPHSDGAGVIEAVGAGVDAGRVGERVWLWNGQWQRAFGTCAEFVAVPAEQAVALPDSVSLEDGAVLGIPGLTAAQTVFGGGDVAGQTVLVSGGGGSVGYLAVQLAAWGGARVIATCGARDLDRVKAAGADVVLDYASADLAAQIMAATDGTGVDRAVEVELGPNLPMLCDVMKPLGTIAAYGSAKDMAPQMPFGPMLFKALKLDITLIYILPLAERTAAVEKLHAAFAAGALAFETPHVFAMEDAGKAHQMVEAGGRKGAVLVKTSR</sequence>
<dbReference type="SMART" id="SM00829">
    <property type="entry name" value="PKS_ER"/>
    <property type="match status" value="1"/>
</dbReference>
<dbReference type="Proteomes" id="UP000198851">
    <property type="component" value="Unassembled WGS sequence"/>
</dbReference>
<protein>
    <submittedName>
        <fullName evidence="3">NADPH2:quinone reductase</fullName>
    </submittedName>
</protein>
<dbReference type="SUPFAM" id="SSF50129">
    <property type="entry name" value="GroES-like"/>
    <property type="match status" value="1"/>
</dbReference>
<dbReference type="InterPro" id="IPR013154">
    <property type="entry name" value="ADH-like_N"/>
</dbReference>
<dbReference type="Gene3D" id="3.40.50.720">
    <property type="entry name" value="NAD(P)-binding Rossmann-like Domain"/>
    <property type="match status" value="1"/>
</dbReference>
<dbReference type="RefSeq" id="WP_093321981.1">
    <property type="nucleotide sequence ID" value="NZ_FOSZ01000002.1"/>
</dbReference>
<keyword evidence="1" id="KW-0521">NADP</keyword>
<dbReference type="Pfam" id="PF08240">
    <property type="entry name" value="ADH_N"/>
    <property type="match status" value="1"/>
</dbReference>
<dbReference type="InterPro" id="IPR013149">
    <property type="entry name" value="ADH-like_C"/>
</dbReference>
<dbReference type="Gene3D" id="3.90.180.10">
    <property type="entry name" value="Medium-chain alcohol dehydrogenases, catalytic domain"/>
    <property type="match status" value="1"/>
</dbReference>
<dbReference type="STRING" id="1280847.SAMN04488036_102262"/>
<feature type="domain" description="Enoyl reductase (ER)" evidence="2">
    <location>
        <begin position="12"/>
        <end position="326"/>
    </location>
</feature>
<name>A0A1I4CJK2_9RHOB</name>
<dbReference type="SUPFAM" id="SSF51735">
    <property type="entry name" value="NAD(P)-binding Rossmann-fold domains"/>
    <property type="match status" value="1"/>
</dbReference>
<accession>A0A1I4CJK2</accession>
<proteinExistence type="predicted"/>
<dbReference type="InterPro" id="IPR020843">
    <property type="entry name" value="ER"/>
</dbReference>
<dbReference type="PANTHER" id="PTHR44154:SF1">
    <property type="entry name" value="QUINONE OXIDOREDUCTASE"/>
    <property type="match status" value="1"/>
</dbReference>
<evidence type="ECO:0000313" key="3">
    <source>
        <dbReference type="EMBL" id="SFK80246.1"/>
    </source>
</evidence>
<dbReference type="Pfam" id="PF00107">
    <property type="entry name" value="ADH_zinc_N"/>
    <property type="match status" value="1"/>
</dbReference>
<dbReference type="PANTHER" id="PTHR44154">
    <property type="entry name" value="QUINONE OXIDOREDUCTASE"/>
    <property type="match status" value="1"/>
</dbReference>
<evidence type="ECO:0000256" key="1">
    <source>
        <dbReference type="ARBA" id="ARBA00022857"/>
    </source>
</evidence>
<organism evidence="3 4">
    <name type="scientific">Shimia haliotis</name>
    <dbReference type="NCBI Taxonomy" id="1280847"/>
    <lineage>
        <taxon>Bacteria</taxon>
        <taxon>Pseudomonadati</taxon>
        <taxon>Pseudomonadota</taxon>
        <taxon>Alphaproteobacteria</taxon>
        <taxon>Rhodobacterales</taxon>
        <taxon>Roseobacteraceae</taxon>
    </lineage>
</organism>
<dbReference type="AlphaFoldDB" id="A0A1I4CJK2"/>
<keyword evidence="4" id="KW-1185">Reference proteome</keyword>
<dbReference type="InterPro" id="IPR036291">
    <property type="entry name" value="NAD(P)-bd_dom_sf"/>
</dbReference>
<evidence type="ECO:0000313" key="4">
    <source>
        <dbReference type="Proteomes" id="UP000198851"/>
    </source>
</evidence>